<name>A0A543B007_9ACTN</name>
<accession>A0A543B007</accession>
<comment type="caution">
    <text evidence="2">The sequence shown here is derived from an EMBL/GenBank/DDBJ whole genome shotgun (WGS) entry which is preliminary data.</text>
</comment>
<dbReference type="Gene3D" id="3.40.50.1820">
    <property type="entry name" value="alpha/beta hydrolase"/>
    <property type="match status" value="1"/>
</dbReference>
<feature type="domain" description="AB hydrolase-1" evidence="1">
    <location>
        <begin position="34"/>
        <end position="132"/>
    </location>
</feature>
<dbReference type="GO" id="GO:0016020">
    <property type="term" value="C:membrane"/>
    <property type="evidence" value="ECO:0007669"/>
    <property type="project" value="TreeGrafter"/>
</dbReference>
<protein>
    <submittedName>
        <fullName evidence="2">Pimeloyl-ACP methyl ester carboxylesterase</fullName>
    </submittedName>
</protein>
<dbReference type="Pfam" id="PF00561">
    <property type="entry name" value="Abhydrolase_1"/>
    <property type="match status" value="1"/>
</dbReference>
<dbReference type="RefSeq" id="WP_142042190.1">
    <property type="nucleotide sequence ID" value="NZ_JBHTGS010000001.1"/>
</dbReference>
<proteinExistence type="predicted"/>
<gene>
    <name evidence="2" type="ORF">FB566_3741</name>
</gene>
<keyword evidence="3" id="KW-1185">Reference proteome</keyword>
<dbReference type="OrthoDB" id="27092at2"/>
<organism evidence="2 3">
    <name type="scientific">Stackebrandtia endophytica</name>
    <dbReference type="NCBI Taxonomy" id="1496996"/>
    <lineage>
        <taxon>Bacteria</taxon>
        <taxon>Bacillati</taxon>
        <taxon>Actinomycetota</taxon>
        <taxon>Actinomycetes</taxon>
        <taxon>Glycomycetales</taxon>
        <taxon>Glycomycetaceae</taxon>
        <taxon>Stackebrandtia</taxon>
    </lineage>
</organism>
<dbReference type="InterPro" id="IPR050266">
    <property type="entry name" value="AB_hydrolase_sf"/>
</dbReference>
<evidence type="ECO:0000259" key="1">
    <source>
        <dbReference type="Pfam" id="PF00561"/>
    </source>
</evidence>
<dbReference type="Proteomes" id="UP000317043">
    <property type="component" value="Unassembled WGS sequence"/>
</dbReference>
<dbReference type="PANTHER" id="PTHR43798">
    <property type="entry name" value="MONOACYLGLYCEROL LIPASE"/>
    <property type="match status" value="1"/>
</dbReference>
<evidence type="ECO:0000313" key="3">
    <source>
        <dbReference type="Proteomes" id="UP000317043"/>
    </source>
</evidence>
<dbReference type="EMBL" id="VFOW01000001">
    <property type="protein sequence ID" value="TQL78164.1"/>
    <property type="molecule type" value="Genomic_DNA"/>
</dbReference>
<sequence>MNQTDDRREPVDVTVHNDGIEIAVRDHGGEGPDLLLLHGLGGHLDDWSPLTPHLLGYRVVALDLRGHGRSGDGRWELDAVLGDIEAVVADRRLSSPIVVGHSLGGMLAAHWALTHPDCPAAVSLDGHRSAQTSPEHYHGMDPVARDADLAALTDMFDAQSAGMNQPVPDEMAAMMSPRGLVTRDGKRFARVTAETAEAVRRFDWFADGVPVIARVEVPFLLVLATQDPPGAPARFAPLMDAYRAGLRADLATVRTRRPNLSIEEMDSSHGMVSQSAEPLAVLIDRFIKG</sequence>
<dbReference type="GO" id="GO:0003824">
    <property type="term" value="F:catalytic activity"/>
    <property type="evidence" value="ECO:0007669"/>
    <property type="project" value="UniProtKB-ARBA"/>
</dbReference>
<reference evidence="2 3" key="1">
    <citation type="submission" date="2019-06" db="EMBL/GenBank/DDBJ databases">
        <title>Sequencing the genomes of 1000 actinobacteria strains.</title>
        <authorList>
            <person name="Klenk H.-P."/>
        </authorList>
    </citation>
    <scope>NUCLEOTIDE SEQUENCE [LARGE SCALE GENOMIC DNA]</scope>
    <source>
        <strain evidence="2 3">DSM 45928</strain>
    </source>
</reference>
<dbReference type="PANTHER" id="PTHR43798:SF33">
    <property type="entry name" value="HYDROLASE, PUTATIVE (AFU_ORTHOLOGUE AFUA_2G14860)-RELATED"/>
    <property type="match status" value="1"/>
</dbReference>
<dbReference type="InterPro" id="IPR000073">
    <property type="entry name" value="AB_hydrolase_1"/>
</dbReference>
<dbReference type="AlphaFoldDB" id="A0A543B007"/>
<dbReference type="PRINTS" id="PR00111">
    <property type="entry name" value="ABHYDROLASE"/>
</dbReference>
<evidence type="ECO:0000313" key="2">
    <source>
        <dbReference type="EMBL" id="TQL78164.1"/>
    </source>
</evidence>
<dbReference type="InParanoid" id="A0A543B007"/>
<dbReference type="InterPro" id="IPR029058">
    <property type="entry name" value="AB_hydrolase_fold"/>
</dbReference>
<dbReference type="SUPFAM" id="SSF53474">
    <property type="entry name" value="alpha/beta-Hydrolases"/>
    <property type="match status" value="1"/>
</dbReference>